<dbReference type="InterPro" id="IPR056632">
    <property type="entry name" value="DUF7730"/>
</dbReference>
<evidence type="ECO:0000256" key="1">
    <source>
        <dbReference type="SAM" id="MobiDB-lite"/>
    </source>
</evidence>
<accession>A0A5Q4BIT6</accession>
<protein>
    <recommendedName>
        <fullName evidence="2">DUF7730 domain-containing protein</fullName>
    </recommendedName>
</protein>
<reference evidence="3 4" key="1">
    <citation type="journal article" date="2019" name="Sci. Rep.">
        <title>Colletotrichum shisoi sp. nov., an anthracnose pathogen of Perilla frutescens in Japan: molecular phylogenetic, morphological and genomic evidence.</title>
        <authorList>
            <person name="Gan P."/>
            <person name="Tsushima A."/>
            <person name="Hiroyama R."/>
            <person name="Narusaka M."/>
            <person name="Takano Y."/>
            <person name="Narusaka Y."/>
            <person name="Kawaradani M."/>
            <person name="Damm U."/>
            <person name="Shirasu K."/>
        </authorList>
    </citation>
    <scope>NUCLEOTIDE SEQUENCE [LARGE SCALE GENOMIC DNA]</scope>
    <source>
        <strain evidence="3 4">PG-2018a</strain>
    </source>
</reference>
<name>A0A5Q4BIT6_9PEZI</name>
<feature type="compositionally biased region" description="Basic and acidic residues" evidence="1">
    <location>
        <begin position="407"/>
        <end position="426"/>
    </location>
</feature>
<dbReference type="EMBL" id="PUHP01001142">
    <property type="protein sequence ID" value="TQN66666.1"/>
    <property type="molecule type" value="Genomic_DNA"/>
</dbReference>
<keyword evidence="4" id="KW-1185">Reference proteome</keyword>
<evidence type="ECO:0000313" key="4">
    <source>
        <dbReference type="Proteomes" id="UP000326340"/>
    </source>
</evidence>
<evidence type="ECO:0000259" key="2">
    <source>
        <dbReference type="Pfam" id="PF24864"/>
    </source>
</evidence>
<comment type="caution">
    <text evidence="3">The sequence shown here is derived from an EMBL/GenBank/DDBJ whole genome shotgun (WGS) entry which is preliminary data.</text>
</comment>
<dbReference type="Pfam" id="PF24864">
    <property type="entry name" value="DUF7730"/>
    <property type="match status" value="1"/>
</dbReference>
<dbReference type="Proteomes" id="UP000326340">
    <property type="component" value="Unassembled WGS sequence"/>
</dbReference>
<evidence type="ECO:0000313" key="3">
    <source>
        <dbReference type="EMBL" id="TQN66666.1"/>
    </source>
</evidence>
<feature type="domain" description="DUF7730" evidence="2">
    <location>
        <begin position="22"/>
        <end position="196"/>
    </location>
</feature>
<proteinExistence type="predicted"/>
<dbReference type="OrthoDB" id="62952at2759"/>
<gene>
    <name evidence="3" type="ORF">CSHISOI_08768</name>
</gene>
<organism evidence="3 4">
    <name type="scientific">Colletotrichum shisoi</name>
    <dbReference type="NCBI Taxonomy" id="2078593"/>
    <lineage>
        <taxon>Eukaryota</taxon>
        <taxon>Fungi</taxon>
        <taxon>Dikarya</taxon>
        <taxon>Ascomycota</taxon>
        <taxon>Pezizomycotina</taxon>
        <taxon>Sordariomycetes</taxon>
        <taxon>Hypocreomycetidae</taxon>
        <taxon>Glomerellales</taxon>
        <taxon>Glomerellaceae</taxon>
        <taxon>Colletotrichum</taxon>
        <taxon>Colletotrichum destructivum species complex</taxon>
    </lineage>
</organism>
<sequence>MPTLTLTIRPDFPLPPRPRRRGILFLQLPREVRDQIYECSLVEPKRHDISHEADCSHKSTQSQLWEPPAFLLKNVMIRENPYRLVAESACDCDKRKCMNLLLANRQVHAEAAPVFWSRNAFCFLSAFEVCVALRHNLRYQYRNLVTEICVMSPADNGAPLHVLLDRPSPDNACPTDWPLFWHTISNCAGLIMLQISPRMIWASADRFARMARKRRMLTIDLVTLLPLYHRSPEPVEYPSCACWMSHYYTIYVELSHGSYYYKDPDSMPDSDDLDADAKDWRYVASECFHEAGEVNRHIRREYLDERYYRRPASPHASSQDDESWLYYFNLSRGGLISQEKSEMSWTSQKGNACHVRFYGLPLSGRQAMQATKERLVREKEQRALNGMTDAEAERKKQSLQLKKEKRKKLEEERRAISEQERRRPDPDVDWVDPEVARRQMKEAAEKEVRKSQKENAETRRMERKRVHG</sequence>
<feature type="compositionally biased region" description="Basic and acidic residues" evidence="1">
    <location>
        <begin position="434"/>
        <end position="460"/>
    </location>
</feature>
<dbReference type="PANTHER" id="PTHR38790">
    <property type="entry name" value="2EXR DOMAIN-CONTAINING PROTEIN-RELATED"/>
    <property type="match status" value="1"/>
</dbReference>
<dbReference type="AlphaFoldDB" id="A0A5Q4BIT6"/>
<feature type="region of interest" description="Disordered" evidence="1">
    <location>
        <begin position="383"/>
        <end position="468"/>
    </location>
</feature>